<dbReference type="AlphaFoldDB" id="A0A6L2NKY5"/>
<name>A0A6L2NKY5_TANCI</name>
<reference evidence="2" key="1">
    <citation type="journal article" date="2019" name="Sci. Rep.">
        <title>Draft genome of Tanacetum cinerariifolium, the natural source of mosquito coil.</title>
        <authorList>
            <person name="Yamashiro T."/>
            <person name="Shiraishi A."/>
            <person name="Satake H."/>
            <person name="Nakayama K."/>
        </authorList>
    </citation>
    <scope>NUCLEOTIDE SEQUENCE</scope>
</reference>
<organism evidence="2">
    <name type="scientific">Tanacetum cinerariifolium</name>
    <name type="common">Dalmatian daisy</name>
    <name type="synonym">Chrysanthemum cinerariifolium</name>
    <dbReference type="NCBI Taxonomy" id="118510"/>
    <lineage>
        <taxon>Eukaryota</taxon>
        <taxon>Viridiplantae</taxon>
        <taxon>Streptophyta</taxon>
        <taxon>Embryophyta</taxon>
        <taxon>Tracheophyta</taxon>
        <taxon>Spermatophyta</taxon>
        <taxon>Magnoliopsida</taxon>
        <taxon>eudicotyledons</taxon>
        <taxon>Gunneridae</taxon>
        <taxon>Pentapetalae</taxon>
        <taxon>asterids</taxon>
        <taxon>campanulids</taxon>
        <taxon>Asterales</taxon>
        <taxon>Asteraceae</taxon>
        <taxon>Asteroideae</taxon>
        <taxon>Anthemideae</taxon>
        <taxon>Anthemidinae</taxon>
        <taxon>Tanacetum</taxon>
    </lineage>
</organism>
<keyword evidence="1" id="KW-0175">Coiled coil</keyword>
<sequence>MTLLNTLLDTCTTMSHKVAALEQDKVAQALEILKLKRRVRKLKKQRRSKSSSLKRLRKVDMETEVDLGAELQRRTERKDDVNAAKEVNADEPTVFDDEEMTMTMAQTLIKMKAEKARLLDEQLAKRLHNKEVKQVAAREKQEKDDFERAQELQQQYDQKQENIDWNVVVEQMQEKHLDNIRKYQSLKRKPISVAQARKNMKVYLKNMAGYKIAHFKGMTYDHVRQIFEREYNKVQTFLKSDRDEEPTKKRVAKETLLQESFKKLRAKVEVLGSHPTQDTPTDDPKEMLEEDVQNMLQIIPVSEFKVEALQVKEDLDALWRLVKEKFSTAVPTVNKEKALWVELRRLFEPDVYDVIWKLQRYMHYPIMWKLHSNCKVHQVSSTTRRHDMYMLTEKDYPFSSRVMTLMLSTRLQVEEDSEMARDLVMKIFMKANQPKSRSLDTSSN</sequence>
<accession>A0A6L2NKY5</accession>
<proteinExistence type="predicted"/>
<evidence type="ECO:0000313" key="2">
    <source>
        <dbReference type="EMBL" id="GEU85305.1"/>
    </source>
</evidence>
<dbReference type="EMBL" id="BKCJ010009080">
    <property type="protein sequence ID" value="GEU85305.1"/>
    <property type="molecule type" value="Genomic_DNA"/>
</dbReference>
<gene>
    <name evidence="2" type="ORF">Tci_057283</name>
</gene>
<protein>
    <submittedName>
        <fullName evidence="2">Uncharacterized protein</fullName>
    </submittedName>
</protein>
<comment type="caution">
    <text evidence="2">The sequence shown here is derived from an EMBL/GenBank/DDBJ whole genome shotgun (WGS) entry which is preliminary data.</text>
</comment>
<feature type="coiled-coil region" evidence="1">
    <location>
        <begin position="129"/>
        <end position="162"/>
    </location>
</feature>
<evidence type="ECO:0000256" key="1">
    <source>
        <dbReference type="SAM" id="Coils"/>
    </source>
</evidence>